<evidence type="ECO:0000256" key="2">
    <source>
        <dbReference type="ARBA" id="ARBA00022857"/>
    </source>
</evidence>
<evidence type="ECO:0000256" key="3">
    <source>
        <dbReference type="ARBA" id="ARBA00023002"/>
    </source>
</evidence>
<proteinExistence type="inferred from homology"/>
<dbReference type="AlphaFoldDB" id="A0A2I2GI90"/>
<name>A0A2I2GI90_9EURO</name>
<comment type="caution">
    <text evidence="4">The sequence shown here is derived from an EMBL/GenBank/DDBJ whole genome shotgun (WGS) entry which is preliminary data.</text>
</comment>
<keyword evidence="5" id="KW-1185">Reference proteome</keyword>
<evidence type="ECO:0000313" key="5">
    <source>
        <dbReference type="Proteomes" id="UP000234275"/>
    </source>
</evidence>
<dbReference type="Gene3D" id="3.40.50.720">
    <property type="entry name" value="NAD(P)-binding Rossmann-like Domain"/>
    <property type="match status" value="1"/>
</dbReference>
<reference evidence="4 5" key="1">
    <citation type="submission" date="2016-12" db="EMBL/GenBank/DDBJ databases">
        <title>The genomes of Aspergillus section Nigri reveals drivers in fungal speciation.</title>
        <authorList>
            <consortium name="DOE Joint Genome Institute"/>
            <person name="Vesth T.C."/>
            <person name="Nybo J."/>
            <person name="Theobald S."/>
            <person name="Brandl J."/>
            <person name="Frisvad J.C."/>
            <person name="Nielsen K.F."/>
            <person name="Lyhne E.K."/>
            <person name="Kogle M.E."/>
            <person name="Kuo A."/>
            <person name="Riley R."/>
            <person name="Clum A."/>
            <person name="Nolan M."/>
            <person name="Lipzen A."/>
            <person name="Salamov A."/>
            <person name="Henrissat B."/>
            <person name="Wiebenga A."/>
            <person name="De Vries R.P."/>
            <person name="Grigoriev I.V."/>
            <person name="Mortensen U.H."/>
            <person name="Andersen M.R."/>
            <person name="Baker S.E."/>
        </authorList>
    </citation>
    <scope>NUCLEOTIDE SEQUENCE [LARGE SCALE GENOMIC DNA]</scope>
    <source>
        <strain evidence="4 5">IBT 23096</strain>
    </source>
</reference>
<evidence type="ECO:0000313" key="4">
    <source>
        <dbReference type="EMBL" id="PLB52593.1"/>
    </source>
</evidence>
<dbReference type="SUPFAM" id="SSF51735">
    <property type="entry name" value="NAD(P)-binding Rossmann-fold domains"/>
    <property type="match status" value="1"/>
</dbReference>
<protein>
    <submittedName>
        <fullName evidence="4">NAD(P)-binding protein</fullName>
    </submittedName>
</protein>
<accession>A0A2I2GI90</accession>
<dbReference type="PRINTS" id="PR00081">
    <property type="entry name" value="GDHRDH"/>
</dbReference>
<dbReference type="VEuPathDB" id="FungiDB:P170DRAFT_434308"/>
<gene>
    <name evidence="4" type="ORF">P170DRAFT_434308</name>
</gene>
<keyword evidence="2" id="KW-0521">NADP</keyword>
<comment type="similarity">
    <text evidence="1">Belongs to the short-chain dehydrogenases/reductases (SDR) family.</text>
</comment>
<dbReference type="PANTHER" id="PTHR43490">
    <property type="entry name" value="(+)-NEOMENTHOL DEHYDROGENASE"/>
    <property type="match status" value="1"/>
</dbReference>
<dbReference type="PANTHER" id="PTHR43490:SF99">
    <property type="entry name" value="SHORT-CHAIN DEHYDROGENASE_REDUCTASE"/>
    <property type="match status" value="1"/>
</dbReference>
<dbReference type="Proteomes" id="UP000234275">
    <property type="component" value="Unassembled WGS sequence"/>
</dbReference>
<dbReference type="OrthoDB" id="191139at2759"/>
<dbReference type="InterPro" id="IPR036291">
    <property type="entry name" value="NAD(P)-bd_dom_sf"/>
</dbReference>
<dbReference type="GO" id="GO:0016020">
    <property type="term" value="C:membrane"/>
    <property type="evidence" value="ECO:0007669"/>
    <property type="project" value="TreeGrafter"/>
</dbReference>
<dbReference type="Pfam" id="PF00106">
    <property type="entry name" value="adh_short"/>
    <property type="match status" value="1"/>
</dbReference>
<dbReference type="STRING" id="1392250.A0A2I2GI90"/>
<evidence type="ECO:0000256" key="1">
    <source>
        <dbReference type="ARBA" id="ARBA00006484"/>
    </source>
</evidence>
<dbReference type="GeneID" id="36556385"/>
<dbReference type="GO" id="GO:0016491">
    <property type="term" value="F:oxidoreductase activity"/>
    <property type="evidence" value="ECO:0007669"/>
    <property type="project" value="UniProtKB-KW"/>
</dbReference>
<dbReference type="InterPro" id="IPR002347">
    <property type="entry name" value="SDR_fam"/>
</dbReference>
<sequence length="246" mass="26450">MASPTIVFISGANQGLGYETAKNLLLSDNYHIIISSRDLSRANQAAATLQSLPGNKGTVSTIELDVADDRSVDAAKALIESKYDRIDILVNNAGVYFLDRLPARDTLRDSLATNVVGAVSLTEALLPVLRKSKDPRLVFVSSSMGSLQHNLDPESPHGGTSASEYRITKAALNMVMVQYHMKLSDVKVLGADPGFCATEIGDDSEGFRKMGAMEPYQGAEFIAAVARGDKDDQRGRVHGPKGVVLW</sequence>
<organism evidence="4 5">
    <name type="scientific">Aspergillus steynii IBT 23096</name>
    <dbReference type="NCBI Taxonomy" id="1392250"/>
    <lineage>
        <taxon>Eukaryota</taxon>
        <taxon>Fungi</taxon>
        <taxon>Dikarya</taxon>
        <taxon>Ascomycota</taxon>
        <taxon>Pezizomycotina</taxon>
        <taxon>Eurotiomycetes</taxon>
        <taxon>Eurotiomycetidae</taxon>
        <taxon>Eurotiales</taxon>
        <taxon>Aspergillaceae</taxon>
        <taxon>Aspergillus</taxon>
        <taxon>Aspergillus subgen. Circumdati</taxon>
    </lineage>
</organism>
<dbReference type="RefSeq" id="XP_024707895.1">
    <property type="nucleotide sequence ID" value="XM_024848686.1"/>
</dbReference>
<keyword evidence="3" id="KW-0560">Oxidoreductase</keyword>
<dbReference type="EMBL" id="MSFO01000002">
    <property type="protein sequence ID" value="PLB52593.1"/>
    <property type="molecule type" value="Genomic_DNA"/>
</dbReference>